<protein>
    <recommendedName>
        <fullName evidence="7">D-amino-acid oxidase</fullName>
        <ecNumber evidence="6">1.4.3.3</ecNumber>
    </recommendedName>
</protein>
<dbReference type="Gene3D" id="3.40.50.720">
    <property type="entry name" value="NAD(P)-binding Rossmann-like Domain"/>
    <property type="match status" value="1"/>
</dbReference>
<evidence type="ECO:0000256" key="6">
    <source>
        <dbReference type="ARBA" id="ARBA00039101"/>
    </source>
</evidence>
<dbReference type="Proteomes" id="UP000261739">
    <property type="component" value="Unassembled WGS sequence"/>
</dbReference>
<dbReference type="AlphaFoldDB" id="A0A3D4SX79"/>
<organism evidence="11 12">
    <name type="scientific">Corynebacterium nuruki</name>
    <dbReference type="NCBI Taxonomy" id="1032851"/>
    <lineage>
        <taxon>Bacteria</taxon>
        <taxon>Bacillati</taxon>
        <taxon>Actinomycetota</taxon>
        <taxon>Actinomycetes</taxon>
        <taxon>Mycobacteriales</taxon>
        <taxon>Corynebacteriaceae</taxon>
        <taxon>Corynebacterium</taxon>
    </lineage>
</organism>
<proteinExistence type="inferred from homology"/>
<evidence type="ECO:0000256" key="2">
    <source>
        <dbReference type="ARBA" id="ARBA00006730"/>
    </source>
</evidence>
<evidence type="ECO:0000256" key="1">
    <source>
        <dbReference type="ARBA" id="ARBA00001974"/>
    </source>
</evidence>
<comment type="similarity">
    <text evidence="2">Belongs to the DAMOX/DASOX family.</text>
</comment>
<dbReference type="PANTHER" id="PTHR11530">
    <property type="entry name" value="D-AMINO ACID OXIDASE"/>
    <property type="match status" value="1"/>
</dbReference>
<evidence type="ECO:0000256" key="8">
    <source>
        <dbReference type="ARBA" id="ARBA00049547"/>
    </source>
</evidence>
<dbReference type="SUPFAM" id="SSF54373">
    <property type="entry name" value="FAD-linked reductases, C-terminal domain"/>
    <property type="match status" value="1"/>
</dbReference>
<evidence type="ECO:0000256" key="5">
    <source>
        <dbReference type="ARBA" id="ARBA00023002"/>
    </source>
</evidence>
<feature type="domain" description="FAD dependent oxidoreductase" evidence="10">
    <location>
        <begin position="2"/>
        <end position="350"/>
    </location>
</feature>
<keyword evidence="4" id="KW-0274">FAD</keyword>
<dbReference type="PANTHER" id="PTHR11530:SF11">
    <property type="entry name" value="D-ASPARTATE OXIDASE"/>
    <property type="match status" value="1"/>
</dbReference>
<dbReference type="Gene3D" id="3.30.9.10">
    <property type="entry name" value="D-Amino Acid Oxidase, subunit A, domain 2"/>
    <property type="match status" value="1"/>
</dbReference>
<comment type="cofactor">
    <cofactor evidence="1">
        <name>FAD</name>
        <dbReference type="ChEBI" id="CHEBI:57692"/>
    </cofactor>
</comment>
<name>A0A3D4SX79_9CORY</name>
<evidence type="ECO:0000313" key="11">
    <source>
        <dbReference type="EMBL" id="HCT13883.1"/>
    </source>
</evidence>
<dbReference type="STRING" id="863239.GCA_000213935_00889"/>
<dbReference type="EMBL" id="DQID01000102">
    <property type="protein sequence ID" value="HCT13883.1"/>
    <property type="molecule type" value="Genomic_DNA"/>
</dbReference>
<feature type="region of interest" description="Disordered" evidence="9">
    <location>
        <begin position="211"/>
        <end position="232"/>
    </location>
</feature>
<evidence type="ECO:0000256" key="9">
    <source>
        <dbReference type="SAM" id="MobiDB-lite"/>
    </source>
</evidence>
<dbReference type="PROSITE" id="PS51257">
    <property type="entry name" value="PROKAR_LIPOPROTEIN"/>
    <property type="match status" value="1"/>
</dbReference>
<reference evidence="11 12" key="1">
    <citation type="journal article" date="2018" name="Nat. Biotechnol.">
        <title>A standardized bacterial taxonomy based on genome phylogeny substantially revises the tree of life.</title>
        <authorList>
            <person name="Parks D.H."/>
            <person name="Chuvochina M."/>
            <person name="Waite D.W."/>
            <person name="Rinke C."/>
            <person name="Skarshewski A."/>
            <person name="Chaumeil P.A."/>
            <person name="Hugenholtz P."/>
        </authorList>
    </citation>
    <scope>NUCLEOTIDE SEQUENCE [LARGE SCALE GENOMIC DNA]</scope>
    <source>
        <strain evidence="11">UBA11247</strain>
    </source>
</reference>
<dbReference type="SUPFAM" id="SSF51971">
    <property type="entry name" value="Nucleotide-binding domain"/>
    <property type="match status" value="1"/>
</dbReference>
<dbReference type="RefSeq" id="WP_273051206.1">
    <property type="nucleotide sequence ID" value="NZ_DAITTW010000009.1"/>
</dbReference>
<dbReference type="GO" id="GO:0003884">
    <property type="term" value="F:D-amino-acid oxidase activity"/>
    <property type="evidence" value="ECO:0007669"/>
    <property type="project" value="UniProtKB-EC"/>
</dbReference>
<comment type="caution">
    <text evidence="11">The sequence shown here is derived from an EMBL/GenBank/DDBJ whole genome shotgun (WGS) entry which is preliminary data.</text>
</comment>
<comment type="catalytic activity">
    <reaction evidence="8">
        <text>a D-alpha-amino acid + O2 + H2O = a 2-oxocarboxylate + H2O2 + NH4(+)</text>
        <dbReference type="Rhea" id="RHEA:21816"/>
        <dbReference type="ChEBI" id="CHEBI:15377"/>
        <dbReference type="ChEBI" id="CHEBI:15379"/>
        <dbReference type="ChEBI" id="CHEBI:16240"/>
        <dbReference type="ChEBI" id="CHEBI:28938"/>
        <dbReference type="ChEBI" id="CHEBI:35179"/>
        <dbReference type="ChEBI" id="CHEBI:59871"/>
        <dbReference type="EC" id="1.4.3.3"/>
    </reaction>
    <physiologicalReaction direction="left-to-right" evidence="8">
        <dbReference type="Rhea" id="RHEA:21817"/>
    </physiologicalReaction>
</comment>
<accession>A0A3D4SX79</accession>
<dbReference type="InterPro" id="IPR006076">
    <property type="entry name" value="FAD-dep_OxRdtase"/>
</dbReference>
<keyword evidence="3" id="KW-0285">Flavoprotein</keyword>
<dbReference type="GO" id="GO:0005737">
    <property type="term" value="C:cytoplasm"/>
    <property type="evidence" value="ECO:0007669"/>
    <property type="project" value="TreeGrafter"/>
</dbReference>
<dbReference type="GO" id="GO:0071949">
    <property type="term" value="F:FAD binding"/>
    <property type="evidence" value="ECO:0007669"/>
    <property type="project" value="InterPro"/>
</dbReference>
<dbReference type="InterPro" id="IPR023209">
    <property type="entry name" value="DAO"/>
</dbReference>
<evidence type="ECO:0000256" key="4">
    <source>
        <dbReference type="ARBA" id="ARBA00022827"/>
    </source>
</evidence>
<dbReference type="GO" id="GO:0019478">
    <property type="term" value="P:D-amino acid catabolic process"/>
    <property type="evidence" value="ECO:0007669"/>
    <property type="project" value="TreeGrafter"/>
</dbReference>
<dbReference type="Pfam" id="PF01266">
    <property type="entry name" value="DAO"/>
    <property type="match status" value="1"/>
</dbReference>
<sequence>MRITVIGAGVIGLSCAHDLAEDGHEVTVVADHGPGDTVSALSAALWFPFAAEKSPTVDRILERSLARFAELAGQASDAEGAGADQVTDDIPPVEMRTGTVFERATPPDRSWVDPVVAVLGQDAVHPVDGGMETTLPMIMMPTYLAWLMDSCRIAGVRFRWEKVESLAALADTADAVVVAGGLRGGELLGGDEEVTPIRGQVVVLANGYEADDEDGADGEEDGEDGADPGVAPLTRWATDNDHPDGETYVLPRVDSVVVGGTADVGSWDEEPSAETAEAILARAAVLVPETATLPILGHGVGLRPGRTTLRVEQVDPTDLPSVGVPVIAAYGHGGSGVTLSWGTAERVVELVDGL</sequence>
<evidence type="ECO:0000256" key="7">
    <source>
        <dbReference type="ARBA" id="ARBA00039751"/>
    </source>
</evidence>
<evidence type="ECO:0000259" key="10">
    <source>
        <dbReference type="Pfam" id="PF01266"/>
    </source>
</evidence>
<evidence type="ECO:0000256" key="3">
    <source>
        <dbReference type="ARBA" id="ARBA00022630"/>
    </source>
</evidence>
<gene>
    <name evidence="11" type="ORF">DIW82_03565</name>
</gene>
<keyword evidence="5" id="KW-0560">Oxidoreductase</keyword>
<feature type="compositionally biased region" description="Acidic residues" evidence="9">
    <location>
        <begin position="211"/>
        <end position="226"/>
    </location>
</feature>
<dbReference type="EC" id="1.4.3.3" evidence="6"/>
<evidence type="ECO:0000313" key="12">
    <source>
        <dbReference type="Proteomes" id="UP000261739"/>
    </source>
</evidence>